<accession>A0A6U6TUT1</accession>
<dbReference type="GO" id="GO:0008233">
    <property type="term" value="F:peptidase activity"/>
    <property type="evidence" value="ECO:0007669"/>
    <property type="project" value="UniProtKB-KW"/>
</dbReference>
<feature type="domain" description="PPPDE" evidence="4">
    <location>
        <begin position="14"/>
        <end position="151"/>
    </location>
</feature>
<keyword evidence="2" id="KW-0645">Protease</keyword>
<reference evidence="5" key="1">
    <citation type="submission" date="2021-01" db="EMBL/GenBank/DDBJ databases">
        <authorList>
            <person name="Corre E."/>
            <person name="Pelletier E."/>
            <person name="Niang G."/>
            <person name="Scheremetjew M."/>
            <person name="Finn R."/>
            <person name="Kale V."/>
            <person name="Holt S."/>
            <person name="Cochrane G."/>
            <person name="Meng A."/>
            <person name="Brown T."/>
            <person name="Cohen L."/>
        </authorList>
    </citation>
    <scope>NUCLEOTIDE SEQUENCE</scope>
    <source>
        <strain evidence="5">RCC3387</strain>
    </source>
</reference>
<dbReference type="InterPro" id="IPR008580">
    <property type="entry name" value="PPPDE_dom"/>
</dbReference>
<dbReference type="GO" id="GO:0006508">
    <property type="term" value="P:proteolysis"/>
    <property type="evidence" value="ECO:0007669"/>
    <property type="project" value="UniProtKB-KW"/>
</dbReference>
<comment type="similarity">
    <text evidence="1">Belongs to the DeSI family.</text>
</comment>
<evidence type="ECO:0000313" key="5">
    <source>
        <dbReference type="EMBL" id="CAD9636060.1"/>
    </source>
</evidence>
<sequence length="190" mass="20998">MGSSFSCEELENSDRKSAAFTTLYTQGCRIELAATPLGPKIPGIQAYHTSVVVDEIEYSFSFDGITESRDLSSHLRLPGGPGQVTYMGLTSISGKSMMSYLKAHFRRGTYDLLRKNCNSFTDCALFYLLDHRLDPKYRGLEQIGHAADKHANLVQTLSGGDYTPNPEANKFSVEAIVRQINKDKANEAGF</sequence>
<evidence type="ECO:0000259" key="4">
    <source>
        <dbReference type="PROSITE" id="PS51858"/>
    </source>
</evidence>
<keyword evidence="3" id="KW-0378">Hydrolase</keyword>
<protein>
    <recommendedName>
        <fullName evidence="4">PPPDE domain-containing protein</fullName>
    </recommendedName>
</protein>
<dbReference type="PROSITE" id="PS51858">
    <property type="entry name" value="PPPDE"/>
    <property type="match status" value="1"/>
</dbReference>
<evidence type="ECO:0000256" key="3">
    <source>
        <dbReference type="ARBA" id="ARBA00022801"/>
    </source>
</evidence>
<dbReference type="InterPro" id="IPR042266">
    <property type="entry name" value="PPPDE_sf"/>
</dbReference>
<dbReference type="Pfam" id="PF05903">
    <property type="entry name" value="Peptidase_C97"/>
    <property type="match status" value="1"/>
</dbReference>
<gene>
    <name evidence="5" type="ORF">BRAN1462_LOCUS53882</name>
</gene>
<evidence type="ECO:0000256" key="1">
    <source>
        <dbReference type="ARBA" id="ARBA00008140"/>
    </source>
</evidence>
<dbReference type="Gene3D" id="3.90.1720.30">
    <property type="entry name" value="PPPDE domains"/>
    <property type="match status" value="1"/>
</dbReference>
<dbReference type="SMART" id="SM01179">
    <property type="entry name" value="DUF862"/>
    <property type="match status" value="1"/>
</dbReference>
<dbReference type="PANTHER" id="PTHR12378">
    <property type="entry name" value="DESUMOYLATING ISOPEPTIDASE"/>
    <property type="match status" value="1"/>
</dbReference>
<dbReference type="GO" id="GO:0070646">
    <property type="term" value="P:protein modification by small protein removal"/>
    <property type="evidence" value="ECO:0007669"/>
    <property type="project" value="TreeGrafter"/>
</dbReference>
<dbReference type="EMBL" id="HBGW01085031">
    <property type="protein sequence ID" value="CAD9636060.1"/>
    <property type="molecule type" value="Transcribed_RNA"/>
</dbReference>
<organism evidence="5">
    <name type="scientific">Zooxanthella nutricula</name>
    <dbReference type="NCBI Taxonomy" id="1333877"/>
    <lineage>
        <taxon>Eukaryota</taxon>
        <taxon>Sar</taxon>
        <taxon>Alveolata</taxon>
        <taxon>Dinophyceae</taxon>
        <taxon>Peridiniales</taxon>
        <taxon>Peridiniales incertae sedis</taxon>
        <taxon>Zooxanthella</taxon>
    </lineage>
</organism>
<proteinExistence type="inferred from homology"/>
<dbReference type="AlphaFoldDB" id="A0A6U6TUT1"/>
<name>A0A6U6TUT1_9DINO</name>
<evidence type="ECO:0000256" key="2">
    <source>
        <dbReference type="ARBA" id="ARBA00022670"/>
    </source>
</evidence>